<evidence type="ECO:0000313" key="2">
    <source>
        <dbReference type="Proteomes" id="UP001597512"/>
    </source>
</evidence>
<organism evidence="1 2">
    <name type="scientific">Spirosoma flavum</name>
    <dbReference type="NCBI Taxonomy" id="2048557"/>
    <lineage>
        <taxon>Bacteria</taxon>
        <taxon>Pseudomonadati</taxon>
        <taxon>Bacteroidota</taxon>
        <taxon>Cytophagia</taxon>
        <taxon>Cytophagales</taxon>
        <taxon>Cytophagaceae</taxon>
        <taxon>Spirosoma</taxon>
    </lineage>
</organism>
<evidence type="ECO:0000313" key="1">
    <source>
        <dbReference type="EMBL" id="MFD2934667.1"/>
    </source>
</evidence>
<reference evidence="2" key="1">
    <citation type="journal article" date="2019" name="Int. J. Syst. Evol. Microbiol.">
        <title>The Global Catalogue of Microorganisms (GCM) 10K type strain sequencing project: providing services to taxonomists for standard genome sequencing and annotation.</title>
        <authorList>
            <consortium name="The Broad Institute Genomics Platform"/>
            <consortium name="The Broad Institute Genome Sequencing Center for Infectious Disease"/>
            <person name="Wu L."/>
            <person name="Ma J."/>
        </authorList>
    </citation>
    <scope>NUCLEOTIDE SEQUENCE [LARGE SCALE GENOMIC DNA]</scope>
    <source>
        <strain evidence="2">KCTC 52490</strain>
    </source>
</reference>
<comment type="caution">
    <text evidence="1">The sequence shown here is derived from an EMBL/GenBank/DDBJ whole genome shotgun (WGS) entry which is preliminary data.</text>
</comment>
<gene>
    <name evidence="1" type="ORF">ACFS25_12805</name>
</gene>
<dbReference type="Proteomes" id="UP001597512">
    <property type="component" value="Unassembled WGS sequence"/>
</dbReference>
<protein>
    <submittedName>
        <fullName evidence="1">Uncharacterized protein</fullName>
    </submittedName>
</protein>
<proteinExistence type="predicted"/>
<keyword evidence="2" id="KW-1185">Reference proteome</keyword>
<dbReference type="InterPro" id="IPR036661">
    <property type="entry name" value="Luciferase-like_sf"/>
</dbReference>
<dbReference type="EMBL" id="JBHUOM010000004">
    <property type="protein sequence ID" value="MFD2934667.1"/>
    <property type="molecule type" value="Genomic_DNA"/>
</dbReference>
<dbReference type="SUPFAM" id="SSF51679">
    <property type="entry name" value="Bacterial luciferase-like"/>
    <property type="match status" value="1"/>
</dbReference>
<accession>A0ABW6AHN8</accession>
<name>A0ABW6AHN8_9BACT</name>
<sequence length="68" mass="7961">MKFGYWMPVFGEWHRNVEDEQITADWSYVKKLAQRSEELGYDLTLIAELNLNDIKGKEAPSLSRSRKA</sequence>
<dbReference type="RefSeq" id="WP_381501108.1">
    <property type="nucleotide sequence ID" value="NZ_JBHUOM010000004.1"/>
</dbReference>
<dbReference type="Gene3D" id="3.20.20.30">
    <property type="entry name" value="Luciferase-like domain"/>
    <property type="match status" value="1"/>
</dbReference>